<proteinExistence type="predicted"/>
<dbReference type="EMBL" id="FQYW01000026">
    <property type="protein sequence ID" value="SHJ04255.1"/>
    <property type="molecule type" value="Genomic_DNA"/>
</dbReference>
<evidence type="ECO:0008006" key="3">
    <source>
        <dbReference type="Google" id="ProtNLM"/>
    </source>
</evidence>
<gene>
    <name evidence="1" type="ORF">SAMN02745671_02490</name>
</gene>
<name>A0A1M6G2Q4_9FIRM</name>
<dbReference type="RefSeq" id="WP_234985365.1">
    <property type="nucleotide sequence ID" value="NZ_FQYW01000026.1"/>
</dbReference>
<feature type="non-terminal residue" evidence="1">
    <location>
        <position position="66"/>
    </location>
</feature>
<dbReference type="Proteomes" id="UP000191240">
    <property type="component" value="Unassembled WGS sequence"/>
</dbReference>
<reference evidence="1 2" key="1">
    <citation type="submission" date="2016-11" db="EMBL/GenBank/DDBJ databases">
        <authorList>
            <person name="Jaros S."/>
            <person name="Januszkiewicz K."/>
            <person name="Wedrychowicz H."/>
        </authorList>
    </citation>
    <scope>NUCLEOTIDE SEQUENCE [LARGE SCALE GENOMIC DNA]</scope>
    <source>
        <strain evidence="1 2">DSM 3074</strain>
    </source>
</reference>
<evidence type="ECO:0000313" key="1">
    <source>
        <dbReference type="EMBL" id="SHJ04255.1"/>
    </source>
</evidence>
<accession>A0A1M6G2Q4</accession>
<protein>
    <recommendedName>
        <fullName evidence="3">DNA-binding protein</fullName>
    </recommendedName>
</protein>
<dbReference type="AlphaFoldDB" id="A0A1M6G2Q4"/>
<sequence>MNDIKSNGLVPIIAQALEVMEAKTGHNIPLDKVNLAELGRLTGLSRSKLRTLKKNNFQDGIRTKLP</sequence>
<organism evidence="1 2">
    <name type="scientific">Anaerovibrio lipolyticus DSM 3074</name>
    <dbReference type="NCBI Taxonomy" id="1120997"/>
    <lineage>
        <taxon>Bacteria</taxon>
        <taxon>Bacillati</taxon>
        <taxon>Bacillota</taxon>
        <taxon>Negativicutes</taxon>
        <taxon>Selenomonadales</taxon>
        <taxon>Selenomonadaceae</taxon>
        <taxon>Anaerovibrio</taxon>
    </lineage>
</organism>
<evidence type="ECO:0000313" key="2">
    <source>
        <dbReference type="Proteomes" id="UP000191240"/>
    </source>
</evidence>